<evidence type="ECO:0000313" key="4">
    <source>
        <dbReference type="Proteomes" id="UP000003751"/>
    </source>
</evidence>
<feature type="transmembrane region" description="Helical" evidence="1">
    <location>
        <begin position="145"/>
        <end position="166"/>
    </location>
</feature>
<dbReference type="AlphaFoldDB" id="E7QX71"/>
<evidence type="ECO:0000313" key="3">
    <source>
        <dbReference type="EMBL" id="SHK24621.1"/>
    </source>
</evidence>
<feature type="transmembrane region" description="Helical" evidence="1">
    <location>
        <begin position="104"/>
        <end position="133"/>
    </location>
</feature>
<reference evidence="5" key="2">
    <citation type="submission" date="2016-11" db="EMBL/GenBank/DDBJ databases">
        <authorList>
            <person name="Varghese N."/>
            <person name="Submissions S."/>
        </authorList>
    </citation>
    <scope>NUCLEOTIDE SEQUENCE [LARGE SCALE GENOMIC DNA]</scope>
    <source>
        <strain evidence="5">DX253</strain>
    </source>
</reference>
<feature type="transmembrane region" description="Helical" evidence="1">
    <location>
        <begin position="42"/>
        <end position="59"/>
    </location>
</feature>
<evidence type="ECO:0000313" key="2">
    <source>
        <dbReference type="EMBL" id="EFW90874.1"/>
    </source>
</evidence>
<keyword evidence="1" id="KW-0472">Membrane</keyword>
<dbReference type="RefSeq" id="WP_007981840.1">
    <property type="nucleotide sequence ID" value="NZ_AEMG01000019.1"/>
</dbReference>
<reference evidence="3" key="3">
    <citation type="submission" date="2016-11" db="EMBL/GenBank/DDBJ databases">
        <authorList>
            <person name="Jaros S."/>
            <person name="Januszkiewicz K."/>
            <person name="Wedrychowicz H."/>
        </authorList>
    </citation>
    <scope>NUCLEOTIDE SEQUENCE [LARGE SCALE GENOMIC DNA]</scope>
    <source>
        <strain evidence="3">DX253</strain>
    </source>
</reference>
<keyword evidence="1" id="KW-1133">Transmembrane helix</keyword>
<dbReference type="Proteomes" id="UP000184203">
    <property type="component" value="Unassembled WGS sequence"/>
</dbReference>
<proteinExistence type="predicted"/>
<evidence type="ECO:0000313" key="5">
    <source>
        <dbReference type="Proteomes" id="UP000184203"/>
    </source>
</evidence>
<dbReference type="STRING" id="797209.GCA_000376445_03030"/>
<feature type="transmembrane region" description="Helical" evidence="1">
    <location>
        <begin position="205"/>
        <end position="229"/>
    </location>
</feature>
<name>E7QX71_HALPU</name>
<dbReference type="Proteomes" id="UP000003751">
    <property type="component" value="Unassembled WGS sequence"/>
</dbReference>
<keyword evidence="1" id="KW-0812">Transmembrane</keyword>
<accession>E7QX71</accession>
<sequence>MSENDRISGAGVNRIGSPSDEDISAFGLLEGSVRDLRTRPSLALPFLLIGIVLAALNLVRLRDSVPVQLETIGRYGVAHLTVLSHPGSVQLVTRPVGAVFGLRLLPVAGIAAVWLASLTATAAAVTAVVALVDGDSVSPRDVASVTAYLAGLLAVLSLVAATGAAFGFVGKLAAFLAFVFVSVRLFPAPVLVARGASIRNAVRRSSAAVSGHGVSVLGFSVLVGTFQFWLGSLPLLDAPSTSLSLRVALGTFLAVAVFAPLATLGAVRVAALASDE</sequence>
<organism evidence="2 4">
    <name type="scientific">Haladaptatus paucihalophilus DX253</name>
    <dbReference type="NCBI Taxonomy" id="797209"/>
    <lineage>
        <taxon>Archaea</taxon>
        <taxon>Methanobacteriati</taxon>
        <taxon>Methanobacteriota</taxon>
        <taxon>Stenosarchaea group</taxon>
        <taxon>Halobacteria</taxon>
        <taxon>Halobacteriales</taxon>
        <taxon>Haladaptataceae</taxon>
        <taxon>Haladaptatus</taxon>
    </lineage>
</organism>
<feature type="transmembrane region" description="Helical" evidence="1">
    <location>
        <begin position="249"/>
        <end position="271"/>
    </location>
</feature>
<dbReference type="EMBL" id="AEMG01000019">
    <property type="protein sequence ID" value="EFW90874.1"/>
    <property type="molecule type" value="Genomic_DNA"/>
</dbReference>
<dbReference type="EMBL" id="FRAN01000001">
    <property type="protein sequence ID" value="SHK24621.1"/>
    <property type="molecule type" value="Genomic_DNA"/>
</dbReference>
<protein>
    <submittedName>
        <fullName evidence="2">Uncharacterized protein</fullName>
    </submittedName>
</protein>
<keyword evidence="5" id="KW-1185">Reference proteome</keyword>
<feature type="transmembrane region" description="Helical" evidence="1">
    <location>
        <begin position="172"/>
        <end position="193"/>
    </location>
</feature>
<reference evidence="2 4" key="1">
    <citation type="journal article" date="2014" name="ISME J.">
        <title>Trehalose/2-sulfotrehalose biosynthesis and glycine-betaine uptake are widely spread mechanisms for osmoadaptation in the Halobacteriales.</title>
        <authorList>
            <person name="Youssef N.H."/>
            <person name="Savage-Ashlock K.N."/>
            <person name="McCully A.L."/>
            <person name="Luedtke B."/>
            <person name="Shaw E.I."/>
            <person name="Hoff W.D."/>
            <person name="Elshahed M.S."/>
        </authorList>
    </citation>
    <scope>NUCLEOTIDE SEQUENCE [LARGE SCALE GENOMIC DNA]</scope>
    <source>
        <strain evidence="2 4">DX253</strain>
    </source>
</reference>
<dbReference type="PATRIC" id="fig|797209.4.peg.3335"/>
<evidence type="ECO:0000256" key="1">
    <source>
        <dbReference type="SAM" id="Phobius"/>
    </source>
</evidence>
<gene>
    <name evidence="3" type="ORF">SAMN05444342_1090</name>
    <name evidence="2" type="ORF">ZOD2009_17048</name>
</gene>
<dbReference type="OrthoDB" id="384081at2157"/>